<feature type="signal peptide" evidence="1">
    <location>
        <begin position="1"/>
        <end position="19"/>
    </location>
</feature>
<accession>A0A838LC81</accession>
<dbReference type="EMBL" id="JACEIB010000027">
    <property type="protein sequence ID" value="MBA2936239.1"/>
    <property type="molecule type" value="Genomic_DNA"/>
</dbReference>
<gene>
    <name evidence="2" type="ORF">HZF05_19330</name>
</gene>
<dbReference type="AlphaFoldDB" id="A0A838LC81"/>
<sequence>MRLFALVAAATLVTAGLSAAPAAARPNHWHGHGHGWHGNGHGWHGGGHHRRCTTTWRHHHRVRRCW</sequence>
<name>A0A838LC81_9SPHN</name>
<dbReference type="RefSeq" id="WP_160364114.1">
    <property type="nucleotide sequence ID" value="NZ_JACEIB010000027.1"/>
</dbReference>
<evidence type="ECO:0000313" key="3">
    <source>
        <dbReference type="Proteomes" id="UP000570166"/>
    </source>
</evidence>
<comment type="caution">
    <text evidence="2">The sequence shown here is derived from an EMBL/GenBank/DDBJ whole genome shotgun (WGS) entry which is preliminary data.</text>
</comment>
<dbReference type="Proteomes" id="UP000570166">
    <property type="component" value="Unassembled WGS sequence"/>
</dbReference>
<organism evidence="2 3">
    <name type="scientific">Sphingomonas chungangi</name>
    <dbReference type="NCBI Taxonomy" id="2683589"/>
    <lineage>
        <taxon>Bacteria</taxon>
        <taxon>Pseudomonadati</taxon>
        <taxon>Pseudomonadota</taxon>
        <taxon>Alphaproteobacteria</taxon>
        <taxon>Sphingomonadales</taxon>
        <taxon>Sphingomonadaceae</taxon>
        <taxon>Sphingomonas</taxon>
    </lineage>
</organism>
<reference evidence="2 3" key="1">
    <citation type="submission" date="2020-07" db="EMBL/GenBank/DDBJ databases">
        <authorList>
            <person name="Sun Q."/>
        </authorList>
    </citation>
    <scope>NUCLEOTIDE SEQUENCE [LARGE SCALE GENOMIC DNA]</scope>
    <source>
        <strain evidence="2 3">CGMCC 1.13654</strain>
    </source>
</reference>
<protein>
    <recommendedName>
        <fullName evidence="4">Sulfur globule protein</fullName>
    </recommendedName>
</protein>
<evidence type="ECO:0008006" key="4">
    <source>
        <dbReference type="Google" id="ProtNLM"/>
    </source>
</evidence>
<evidence type="ECO:0000256" key="1">
    <source>
        <dbReference type="SAM" id="SignalP"/>
    </source>
</evidence>
<keyword evidence="3" id="KW-1185">Reference proteome</keyword>
<proteinExistence type="predicted"/>
<evidence type="ECO:0000313" key="2">
    <source>
        <dbReference type="EMBL" id="MBA2936239.1"/>
    </source>
</evidence>
<feature type="chain" id="PRO_5032402928" description="Sulfur globule protein" evidence="1">
    <location>
        <begin position="20"/>
        <end position="66"/>
    </location>
</feature>
<keyword evidence="1" id="KW-0732">Signal</keyword>